<organism evidence="3 4">
    <name type="scientific">Maribellus luteus</name>
    <dbReference type="NCBI Taxonomy" id="2305463"/>
    <lineage>
        <taxon>Bacteria</taxon>
        <taxon>Pseudomonadati</taxon>
        <taxon>Bacteroidota</taxon>
        <taxon>Bacteroidia</taxon>
        <taxon>Marinilabiliales</taxon>
        <taxon>Prolixibacteraceae</taxon>
        <taxon>Maribellus</taxon>
    </lineage>
</organism>
<sequence>MGNTNNNWIAMSDSTIIAAIGEFVKHKRLQQNKTQAQLAVEAGLNRWTLGQIEKGESVTLSSLIQVLRALNLLHLLDGFTIDETISPIEYARLQEKKRKRAAKKKNTKTDNNEDLGW</sequence>
<evidence type="ECO:0000256" key="1">
    <source>
        <dbReference type="SAM" id="MobiDB-lite"/>
    </source>
</evidence>
<name>A0A399ST77_9BACT</name>
<evidence type="ECO:0000313" key="4">
    <source>
        <dbReference type="Proteomes" id="UP000265926"/>
    </source>
</evidence>
<accession>A0A399ST77</accession>
<dbReference type="AlphaFoldDB" id="A0A399ST77"/>
<evidence type="ECO:0000259" key="2">
    <source>
        <dbReference type="PROSITE" id="PS50943"/>
    </source>
</evidence>
<dbReference type="SMART" id="SM00530">
    <property type="entry name" value="HTH_XRE"/>
    <property type="match status" value="1"/>
</dbReference>
<feature type="domain" description="HTH cro/C1-type" evidence="2">
    <location>
        <begin position="24"/>
        <end position="76"/>
    </location>
</feature>
<dbReference type="InterPro" id="IPR010982">
    <property type="entry name" value="Lambda_DNA-bd_dom_sf"/>
</dbReference>
<dbReference type="SUPFAM" id="SSF47413">
    <property type="entry name" value="lambda repressor-like DNA-binding domains"/>
    <property type="match status" value="1"/>
</dbReference>
<reference evidence="3 4" key="1">
    <citation type="submission" date="2018-08" db="EMBL/GenBank/DDBJ databases">
        <title>Pallidiluteibacterium maritimus gen. nov., sp. nov., isolated from coastal sediment.</title>
        <authorList>
            <person name="Zhou L.Y."/>
        </authorList>
    </citation>
    <scope>NUCLEOTIDE SEQUENCE [LARGE SCALE GENOMIC DNA]</scope>
    <source>
        <strain evidence="3 4">XSD2</strain>
    </source>
</reference>
<dbReference type="RefSeq" id="WP_119438972.1">
    <property type="nucleotide sequence ID" value="NZ_QWGR01000009.1"/>
</dbReference>
<keyword evidence="4" id="KW-1185">Reference proteome</keyword>
<dbReference type="Pfam" id="PF01381">
    <property type="entry name" value="HTH_3"/>
    <property type="match status" value="1"/>
</dbReference>
<dbReference type="Gene3D" id="1.10.260.40">
    <property type="entry name" value="lambda repressor-like DNA-binding domains"/>
    <property type="match status" value="1"/>
</dbReference>
<dbReference type="GO" id="GO:0003677">
    <property type="term" value="F:DNA binding"/>
    <property type="evidence" value="ECO:0007669"/>
    <property type="project" value="InterPro"/>
</dbReference>
<gene>
    <name evidence="3" type="ORF">D1614_15995</name>
</gene>
<feature type="compositionally biased region" description="Basic residues" evidence="1">
    <location>
        <begin position="96"/>
        <end position="106"/>
    </location>
</feature>
<evidence type="ECO:0000313" key="3">
    <source>
        <dbReference type="EMBL" id="RIJ47256.1"/>
    </source>
</evidence>
<dbReference type="PROSITE" id="PS50943">
    <property type="entry name" value="HTH_CROC1"/>
    <property type="match status" value="1"/>
</dbReference>
<dbReference type="OrthoDB" id="8690238at2"/>
<dbReference type="Proteomes" id="UP000265926">
    <property type="component" value="Unassembled WGS sequence"/>
</dbReference>
<dbReference type="CDD" id="cd00093">
    <property type="entry name" value="HTH_XRE"/>
    <property type="match status" value="1"/>
</dbReference>
<comment type="caution">
    <text evidence="3">The sequence shown here is derived from an EMBL/GenBank/DDBJ whole genome shotgun (WGS) entry which is preliminary data.</text>
</comment>
<dbReference type="InterPro" id="IPR001387">
    <property type="entry name" value="Cro/C1-type_HTH"/>
</dbReference>
<dbReference type="EMBL" id="QWGR01000009">
    <property type="protein sequence ID" value="RIJ47256.1"/>
    <property type="molecule type" value="Genomic_DNA"/>
</dbReference>
<proteinExistence type="predicted"/>
<feature type="region of interest" description="Disordered" evidence="1">
    <location>
        <begin position="96"/>
        <end position="117"/>
    </location>
</feature>
<protein>
    <submittedName>
        <fullName evidence="3">XRE family transcriptional regulator</fullName>
    </submittedName>
</protein>